<evidence type="ECO:0000256" key="7">
    <source>
        <dbReference type="ARBA" id="ARBA00022741"/>
    </source>
</evidence>
<reference evidence="11 12" key="1">
    <citation type="submission" date="2020-08" db="EMBL/GenBank/DDBJ databases">
        <title>Genome public.</title>
        <authorList>
            <person name="Liu C."/>
            <person name="Sun Q."/>
        </authorList>
    </citation>
    <scope>NUCLEOTIDE SEQUENCE [LARGE SCALE GENOMIC DNA]</scope>
    <source>
        <strain evidence="11 12">NSJ-26</strain>
    </source>
</reference>
<dbReference type="Proteomes" id="UP000601522">
    <property type="component" value="Unassembled WGS sequence"/>
</dbReference>
<dbReference type="GO" id="GO:0005737">
    <property type="term" value="C:cytoplasm"/>
    <property type="evidence" value="ECO:0007669"/>
    <property type="project" value="UniProtKB-SubCell"/>
</dbReference>
<keyword evidence="9" id="KW-0460">Magnesium</keyword>
<evidence type="ECO:0000256" key="5">
    <source>
        <dbReference type="ARBA" id="ARBA00022694"/>
    </source>
</evidence>
<dbReference type="EMBL" id="JACRTK010000001">
    <property type="protein sequence ID" value="MBC8590043.1"/>
    <property type="molecule type" value="Genomic_DNA"/>
</dbReference>
<dbReference type="GO" id="GO:0002949">
    <property type="term" value="P:tRNA threonylcarbamoyladenosine modification"/>
    <property type="evidence" value="ECO:0007669"/>
    <property type="project" value="InterPro"/>
</dbReference>
<comment type="caution">
    <text evidence="11">The sequence shown here is derived from an EMBL/GenBank/DDBJ whole genome shotgun (WGS) entry which is preliminary data.</text>
</comment>
<proteinExistence type="inferred from homology"/>
<name>A0A926EUH1_9FIRM</name>
<evidence type="ECO:0000256" key="3">
    <source>
        <dbReference type="ARBA" id="ARBA00019010"/>
    </source>
</evidence>
<evidence type="ECO:0000256" key="10">
    <source>
        <dbReference type="ARBA" id="ARBA00032441"/>
    </source>
</evidence>
<dbReference type="NCBIfam" id="TIGR00150">
    <property type="entry name" value="T6A_YjeE"/>
    <property type="match status" value="1"/>
</dbReference>
<dbReference type="Gene3D" id="3.40.50.300">
    <property type="entry name" value="P-loop containing nucleotide triphosphate hydrolases"/>
    <property type="match status" value="1"/>
</dbReference>
<evidence type="ECO:0000313" key="12">
    <source>
        <dbReference type="Proteomes" id="UP000601522"/>
    </source>
</evidence>
<gene>
    <name evidence="11" type="primary">tsaE</name>
    <name evidence="11" type="ORF">H8689_02675</name>
</gene>
<dbReference type="PANTHER" id="PTHR33540">
    <property type="entry name" value="TRNA THREONYLCARBAMOYLADENOSINE BIOSYNTHESIS PROTEIN TSAE"/>
    <property type="match status" value="1"/>
</dbReference>
<dbReference type="InterPro" id="IPR027417">
    <property type="entry name" value="P-loop_NTPase"/>
</dbReference>
<dbReference type="Pfam" id="PF02367">
    <property type="entry name" value="TsaE"/>
    <property type="match status" value="1"/>
</dbReference>
<keyword evidence="7" id="KW-0547">Nucleotide-binding</keyword>
<comment type="similarity">
    <text evidence="2">Belongs to the TsaE family.</text>
</comment>
<dbReference type="SUPFAM" id="SSF52540">
    <property type="entry name" value="P-loop containing nucleoside triphosphate hydrolases"/>
    <property type="match status" value="1"/>
</dbReference>
<keyword evidence="8" id="KW-0067">ATP-binding</keyword>
<evidence type="ECO:0000313" key="11">
    <source>
        <dbReference type="EMBL" id="MBC8590043.1"/>
    </source>
</evidence>
<dbReference type="PANTHER" id="PTHR33540:SF2">
    <property type="entry name" value="TRNA THREONYLCARBAMOYLADENOSINE BIOSYNTHESIS PROTEIN TSAE"/>
    <property type="match status" value="1"/>
</dbReference>
<evidence type="ECO:0000256" key="8">
    <source>
        <dbReference type="ARBA" id="ARBA00022840"/>
    </source>
</evidence>
<keyword evidence="12" id="KW-1185">Reference proteome</keyword>
<evidence type="ECO:0000256" key="4">
    <source>
        <dbReference type="ARBA" id="ARBA00022490"/>
    </source>
</evidence>
<evidence type="ECO:0000256" key="9">
    <source>
        <dbReference type="ARBA" id="ARBA00022842"/>
    </source>
</evidence>
<dbReference type="AlphaFoldDB" id="A0A926EUH1"/>
<keyword evidence="6" id="KW-0479">Metal-binding</keyword>
<accession>A0A926EUH1</accession>
<comment type="subcellular location">
    <subcellularLocation>
        <location evidence="1">Cytoplasm</location>
    </subcellularLocation>
</comment>
<organism evidence="11 12">
    <name type="scientific">Wansuia hejianensis</name>
    <dbReference type="NCBI Taxonomy" id="2763667"/>
    <lineage>
        <taxon>Bacteria</taxon>
        <taxon>Bacillati</taxon>
        <taxon>Bacillota</taxon>
        <taxon>Clostridia</taxon>
        <taxon>Lachnospirales</taxon>
        <taxon>Lachnospiraceae</taxon>
        <taxon>Wansuia</taxon>
    </lineage>
</organism>
<protein>
    <recommendedName>
        <fullName evidence="3">tRNA threonylcarbamoyladenosine biosynthesis protein TsaE</fullName>
    </recommendedName>
    <alternativeName>
        <fullName evidence="10">t(6)A37 threonylcarbamoyladenosine biosynthesis protein TsaE</fullName>
    </alternativeName>
</protein>
<dbReference type="InterPro" id="IPR003442">
    <property type="entry name" value="T6A_TsaE"/>
</dbReference>
<evidence type="ECO:0000256" key="6">
    <source>
        <dbReference type="ARBA" id="ARBA00022723"/>
    </source>
</evidence>
<dbReference type="GO" id="GO:0005524">
    <property type="term" value="F:ATP binding"/>
    <property type="evidence" value="ECO:0007669"/>
    <property type="project" value="UniProtKB-KW"/>
</dbReference>
<dbReference type="GO" id="GO:0046872">
    <property type="term" value="F:metal ion binding"/>
    <property type="evidence" value="ECO:0007669"/>
    <property type="project" value="UniProtKB-KW"/>
</dbReference>
<sequence>MNKLEIKLNSLQETEEFGIRLGKLLKSGDILCLNGDLGAGKTTMTKSIGIGLDVEEYITSPTFALINQYRGRIPVYHFDVYRLENVDELYDLGFDEYFFGNGVCIIEWAEKINKMIPKEKIVINIQKGNNENERILHIDGYGKSYEDIIKELK</sequence>
<keyword evidence="4" id="KW-0963">Cytoplasm</keyword>
<evidence type="ECO:0000256" key="2">
    <source>
        <dbReference type="ARBA" id="ARBA00007599"/>
    </source>
</evidence>
<evidence type="ECO:0000256" key="1">
    <source>
        <dbReference type="ARBA" id="ARBA00004496"/>
    </source>
</evidence>
<keyword evidence="5" id="KW-0819">tRNA processing</keyword>